<dbReference type="UniPathway" id="UPA00074">
    <property type="reaction ID" value="UER00128"/>
</dbReference>
<dbReference type="CDD" id="cd02204">
    <property type="entry name" value="PurL_repeat2"/>
    <property type="match status" value="1"/>
</dbReference>
<dbReference type="Gene3D" id="1.10.8.750">
    <property type="entry name" value="Phosphoribosylformylglycinamidine synthase, linker domain"/>
    <property type="match status" value="1"/>
</dbReference>
<dbReference type="PANTHER" id="PTHR10099">
    <property type="entry name" value="PHOSPHORIBOSYLFORMYLGLYCINAMIDINE SYNTHASE"/>
    <property type="match status" value="1"/>
</dbReference>
<reference evidence="20 21" key="1">
    <citation type="submission" date="2006-11" db="EMBL/GenBank/DDBJ databases">
        <authorList>
            <person name="Giovannoni S."/>
            <person name="Vergin K."/>
            <person name="Ferriera S."/>
            <person name="Johnson J."/>
            <person name="Kravitz S."/>
            <person name="Beeson K."/>
            <person name="Sutton G."/>
            <person name="Rogers Y.-H."/>
            <person name="Friedman R."/>
            <person name="Frazier M."/>
            <person name="Venter J.C."/>
        </authorList>
    </citation>
    <scope>NUCLEOTIDE SEQUENCE [LARGE SCALE GENOMIC DNA]</scope>
    <source>
        <strain evidence="20 21">HTCC2181</strain>
    </source>
</reference>
<feature type="binding site" evidence="14">
    <location>
        <begin position="311"/>
        <end position="322"/>
    </location>
    <ligand>
        <name>ATP</name>
        <dbReference type="ChEBI" id="CHEBI:30616"/>
    </ligand>
</feature>
<dbReference type="Gene3D" id="3.40.50.880">
    <property type="match status" value="1"/>
</dbReference>
<dbReference type="GO" id="GO:0004642">
    <property type="term" value="F:phosphoribosylformylglycinamidine synthase activity"/>
    <property type="evidence" value="ECO:0007669"/>
    <property type="project" value="UniProtKB-UniRule"/>
</dbReference>
<evidence type="ECO:0000256" key="3">
    <source>
        <dbReference type="ARBA" id="ARBA00008608"/>
    </source>
</evidence>
<evidence type="ECO:0000256" key="5">
    <source>
        <dbReference type="ARBA" id="ARBA00022598"/>
    </source>
</evidence>
<evidence type="ECO:0000256" key="11">
    <source>
        <dbReference type="ARBA" id="ARBA00022962"/>
    </source>
</evidence>
<dbReference type="FunFam" id="3.30.1330.10:FF:000005">
    <property type="entry name" value="Phosphoribosylformylglycinamidine synthase"/>
    <property type="match status" value="1"/>
</dbReference>
<feature type="domain" description="FGAR-AT PurM N-terminal-like" evidence="19">
    <location>
        <begin position="649"/>
        <end position="806"/>
    </location>
</feature>
<evidence type="ECO:0000256" key="12">
    <source>
        <dbReference type="ARBA" id="ARBA00052585"/>
    </source>
</evidence>
<dbReference type="InterPro" id="IPR036676">
    <property type="entry name" value="PurM-like_C_sf"/>
</dbReference>
<feature type="binding site" evidence="14">
    <location>
        <position position="719"/>
    </location>
    <ligand>
        <name>Mg(2+)</name>
        <dbReference type="ChEBI" id="CHEBI:18420"/>
    </ligand>
</feature>
<keyword evidence="7 14" id="KW-0547">Nucleotide-binding</keyword>
<feature type="binding site" evidence="14">
    <location>
        <position position="885"/>
    </location>
    <ligand>
        <name>Mg(2+)</name>
        <dbReference type="ChEBI" id="CHEBI:18420"/>
    </ligand>
</feature>
<keyword evidence="21" id="KW-1185">Reference proteome</keyword>
<keyword evidence="5 14" id="KW-0436">Ligase</keyword>
<dbReference type="Pfam" id="PF22689">
    <property type="entry name" value="FGAR-AT_PurM_N-like"/>
    <property type="match status" value="1"/>
</dbReference>
<dbReference type="InterPro" id="IPR010918">
    <property type="entry name" value="PurM-like_C_dom"/>
</dbReference>
<name>A0P7N8_9PROT</name>
<dbReference type="CDD" id="cd01740">
    <property type="entry name" value="GATase1_FGAR_AT"/>
    <property type="match status" value="1"/>
</dbReference>
<feature type="region of interest" description="Disordered" evidence="15">
    <location>
        <begin position="308"/>
        <end position="332"/>
    </location>
</feature>
<dbReference type="SUPFAM" id="SSF52317">
    <property type="entry name" value="Class I glutamine amidotransferase-like"/>
    <property type="match status" value="1"/>
</dbReference>
<feature type="domain" description="PurM-like C-terminal" evidence="16">
    <location>
        <begin position="838"/>
        <end position="969"/>
    </location>
</feature>
<dbReference type="PANTHER" id="PTHR10099:SF1">
    <property type="entry name" value="PHOSPHORIBOSYLFORMYLGLYCINAMIDINE SYNTHASE"/>
    <property type="match status" value="1"/>
</dbReference>
<evidence type="ECO:0000313" key="20">
    <source>
        <dbReference type="EMBL" id="EAV47548.1"/>
    </source>
</evidence>
<dbReference type="SUPFAM" id="SSF109736">
    <property type="entry name" value="FGAM synthase PurL, linker domain"/>
    <property type="match status" value="1"/>
</dbReference>
<comment type="catalytic activity">
    <reaction evidence="12 14">
        <text>N(2)-formyl-N(1)-(5-phospho-beta-D-ribosyl)glycinamide + L-glutamine + ATP + H2O = 2-formamido-N(1)-(5-O-phospho-beta-D-ribosyl)acetamidine + L-glutamate + ADP + phosphate + H(+)</text>
        <dbReference type="Rhea" id="RHEA:17129"/>
        <dbReference type="ChEBI" id="CHEBI:15377"/>
        <dbReference type="ChEBI" id="CHEBI:15378"/>
        <dbReference type="ChEBI" id="CHEBI:29985"/>
        <dbReference type="ChEBI" id="CHEBI:30616"/>
        <dbReference type="ChEBI" id="CHEBI:43474"/>
        <dbReference type="ChEBI" id="CHEBI:58359"/>
        <dbReference type="ChEBI" id="CHEBI:147286"/>
        <dbReference type="ChEBI" id="CHEBI:147287"/>
        <dbReference type="ChEBI" id="CHEBI:456216"/>
        <dbReference type="EC" id="6.3.5.3"/>
    </reaction>
</comment>
<dbReference type="FunFam" id="3.40.50.880:FF:000008">
    <property type="entry name" value="Phosphoribosylformylglycinamidine synthase"/>
    <property type="match status" value="1"/>
</dbReference>
<feature type="domain" description="Phosphoribosylformylglycinamidine synthase N-terminal" evidence="18">
    <location>
        <begin position="41"/>
        <end position="155"/>
    </location>
</feature>
<accession>A0P7N8</accession>
<evidence type="ECO:0000259" key="16">
    <source>
        <dbReference type="Pfam" id="PF02769"/>
    </source>
</evidence>
<evidence type="ECO:0000259" key="17">
    <source>
        <dbReference type="Pfam" id="PF18072"/>
    </source>
</evidence>
<dbReference type="SMART" id="SM01211">
    <property type="entry name" value="GATase_5"/>
    <property type="match status" value="1"/>
</dbReference>
<evidence type="ECO:0000259" key="18">
    <source>
        <dbReference type="Pfam" id="PF18076"/>
    </source>
</evidence>
<dbReference type="Gene3D" id="3.90.650.10">
    <property type="entry name" value="PurM-like C-terminal domain"/>
    <property type="match status" value="2"/>
</dbReference>
<dbReference type="InterPro" id="IPR041609">
    <property type="entry name" value="PurL_linker"/>
</dbReference>
<feature type="active site" evidence="14">
    <location>
        <position position="1257"/>
    </location>
</feature>
<comment type="similarity">
    <text evidence="3 14">In the N-terminal section; belongs to the FGAMS family.</text>
</comment>
<dbReference type="InterPro" id="IPR029062">
    <property type="entry name" value="Class_I_gatase-like"/>
</dbReference>
<dbReference type="NCBIfam" id="NF003672">
    <property type="entry name" value="PRK05297.1"/>
    <property type="match status" value="1"/>
</dbReference>
<keyword evidence="4 14" id="KW-0963">Cytoplasm</keyword>
<comment type="caution">
    <text evidence="14">Lacks conserved residue(s) required for the propagation of feature annotation.</text>
</comment>
<protein>
    <recommendedName>
        <fullName evidence="14">Phosphoribosylformylglycinamidine synthase</fullName>
        <shortName evidence="14">FGAM synthase</shortName>
        <shortName evidence="14">FGAMS</shortName>
        <ecNumber evidence="14">6.3.5.3</ecNumber>
    </recommendedName>
    <alternativeName>
        <fullName evidence="14">Formylglycinamide ribonucleotide amidotransferase</fullName>
        <shortName evidence="14">FGAR amidotransferase</shortName>
        <shortName evidence="14">FGAR-AT</shortName>
    </alternativeName>
</protein>
<evidence type="ECO:0000259" key="19">
    <source>
        <dbReference type="Pfam" id="PF22689"/>
    </source>
</evidence>
<feature type="domain" description="Phosphoribosylformylglycinamidine synthase linker" evidence="17">
    <location>
        <begin position="176"/>
        <end position="225"/>
    </location>
</feature>
<evidence type="ECO:0000313" key="21">
    <source>
        <dbReference type="Proteomes" id="UP000054262"/>
    </source>
</evidence>
<dbReference type="SUPFAM" id="SSF82697">
    <property type="entry name" value="PurS-like"/>
    <property type="match status" value="1"/>
</dbReference>
<evidence type="ECO:0000256" key="4">
    <source>
        <dbReference type="ARBA" id="ARBA00022490"/>
    </source>
</evidence>
<keyword evidence="10 14" id="KW-0460">Magnesium</keyword>
<evidence type="ECO:0000256" key="6">
    <source>
        <dbReference type="ARBA" id="ARBA00022723"/>
    </source>
</evidence>
<dbReference type="SUPFAM" id="SSF55326">
    <property type="entry name" value="PurM N-terminal domain-like"/>
    <property type="match status" value="2"/>
</dbReference>
<dbReference type="InterPro" id="IPR036921">
    <property type="entry name" value="PurM-like_N_sf"/>
</dbReference>
<evidence type="ECO:0000256" key="8">
    <source>
        <dbReference type="ARBA" id="ARBA00022755"/>
    </source>
</evidence>
<dbReference type="Gene3D" id="3.30.1330.10">
    <property type="entry name" value="PurM-like, N-terminal domain"/>
    <property type="match status" value="2"/>
</dbReference>
<dbReference type="CDD" id="cd02203">
    <property type="entry name" value="PurL_repeat1"/>
    <property type="match status" value="1"/>
</dbReference>
<dbReference type="Pfam" id="PF13507">
    <property type="entry name" value="GATase_5"/>
    <property type="match status" value="1"/>
</dbReference>
<dbReference type="FunFam" id="3.90.650.10:FF:000024">
    <property type="entry name" value="Phosphoribosylformylglycinamidine synthase"/>
    <property type="match status" value="1"/>
</dbReference>
<dbReference type="Pfam" id="PF18072">
    <property type="entry name" value="FGAR-AT_linker"/>
    <property type="match status" value="1"/>
</dbReference>
<evidence type="ECO:0000256" key="14">
    <source>
        <dbReference type="HAMAP-Rule" id="MF_00419"/>
    </source>
</evidence>
<dbReference type="EMBL" id="AAUX01000001">
    <property type="protein sequence ID" value="EAV47548.1"/>
    <property type="molecule type" value="Genomic_DNA"/>
</dbReference>
<keyword evidence="6 14" id="KW-0479">Metal-binding</keyword>
<dbReference type="InterPro" id="IPR040707">
    <property type="entry name" value="FGAR-AT_N"/>
</dbReference>
<evidence type="ECO:0000256" key="13">
    <source>
        <dbReference type="ARBA" id="ARBA00057317"/>
    </source>
</evidence>
<dbReference type="PROSITE" id="PS51273">
    <property type="entry name" value="GATASE_TYPE_1"/>
    <property type="match status" value="1"/>
</dbReference>
<evidence type="ECO:0000256" key="10">
    <source>
        <dbReference type="ARBA" id="ARBA00022842"/>
    </source>
</evidence>
<dbReference type="OrthoDB" id="9804441at2"/>
<dbReference type="NCBIfam" id="TIGR01735">
    <property type="entry name" value="FGAM_synt"/>
    <property type="match status" value="1"/>
</dbReference>
<proteinExistence type="inferred from homology"/>
<keyword evidence="11 14" id="KW-0315">Glutamine amidotransferase</keyword>
<keyword evidence="9 14" id="KW-0067">ATP-binding</keyword>
<organism evidence="20 21">
    <name type="scientific">Methylophilales bacterium HTCC2181</name>
    <dbReference type="NCBI Taxonomy" id="383631"/>
    <lineage>
        <taxon>Bacteria</taxon>
        <taxon>Pseudomonadati</taxon>
        <taxon>Pseudomonadota</taxon>
        <taxon>Betaproteobacteria</taxon>
        <taxon>Nitrosomonadales</taxon>
        <taxon>OM43 clade</taxon>
    </lineage>
</organism>
<dbReference type="InterPro" id="IPR010073">
    <property type="entry name" value="PurL_large"/>
</dbReference>
<sequence length="1292" mass="142845">MHKNIITSFVGTKIFSDFRKASLLKKIQELYPEINDIDSAYLHLVETNEELTPTECDRIKQIFDYRASPIAEIKISANAIYIGPRVGTISPWSSRATDIALHCDINLIRAERCSALWFSCTKELDSDTKVALGKLIFDRMTESIFLEEIATHQLFSHLPPKPLERINFLGEGIKAIRHFSNKNGLALSEDEISYLADHYHVSQSNPTDAELMMFAQANSEHCRHKIFNASWFIDGIEQKESLFGMIRNTHKKSPHKTIVAYSDNSSIIQGQEIHRFYSDVQGIYEPHQEITHYLMKVETHNHPTAISPFSGAATGSGGEIRDEGATGRGSKPKAGLAGFSVSNLNIPGFNQDWESHGIGRPDRIASALQIMIDGPIGAASYNNEFGRPNILGYFRTLEIKVNNEWKGYHKPIMLAGGIGNISDAHTAKEPLSENNLLIQLGGPAMLIGLGGGAASSMETGTNQESLDFDSVQRGNPELQRRAQEVIDRCWQMGKDNPILSIHDVGAGGLSNAFPELIHDGGVGAIFDLRAIHNEELSMSPKEIWSNEAQERYVLAIDKNSLNIFEAICKRERCPFAVVGKATKENKLIVEDGLLNDIPVNMDLNVLLGKPPKIIKKINSKFPLTKKSDLSYPKLSVSIKKVLNYPAVANKSFLITIGDRSVTGLIAQDQMVGPWQVPVSNVGVTKSDFQGSLGEAFAVGEKAPIAITNAPASARMAVGEALTNIAASFINDISDIKLSANWMSSAGNDENDFALFESVKTIGMDLCPKLGISIPVGKDSMSMQTKWGDGEEKNVASPMSVVITAFSECPDVTKTLTPQLENNEKTTLLFIDLAAGKTRMGGSSLNLVNQLVSGKTPDLENPEFFKKFFHLIQTLNKENNILAYHDRSDGGLITTLLEMAFAGHCGLDIQLGKLDEIALLEYLFNEELGVVIQVDNSKLKFVTASIEDALGHSVYPIGRPTNNQLITVTVNGKKEFQETRANLQSWWSETSYHIQSLRDNPKTSKEEYENIHHNNDPGINPQIHFEVPQVIHFNKIKPKIAILREQGINGHSEMAAAFYYAGFEAHDVHMSDIISGAKVLRDYQALAACGGFSYGDVLGAGQGWAKSILLNEKLRDQFQAFFHRENTLTLGVCNGCQMLSHIKELIPGTDCWPNFIKNESEQFEARFLSVLIEKNNSPFLDGMEGSILPVAIAHGEGRVNFSNASQLHEAVKGNFITLKYVDNNNQGTLRYPYNPNGSVLGITGLSSTDGRALIMMPHPERVFKSDQNSWHPKGWNEYGPWYRMFANANNFFA</sequence>
<gene>
    <name evidence="14" type="primary">purL</name>
    <name evidence="20" type="ORF">MB2181_05705</name>
</gene>
<dbReference type="Pfam" id="PF18076">
    <property type="entry name" value="FGAR-AT_N"/>
    <property type="match status" value="1"/>
</dbReference>
<comment type="caution">
    <text evidence="20">The sequence shown here is derived from an EMBL/GenBank/DDBJ whole genome shotgun (WGS) entry which is preliminary data.</text>
</comment>
<dbReference type="HAMAP" id="MF_00419">
    <property type="entry name" value="PurL_1"/>
    <property type="match status" value="1"/>
</dbReference>
<dbReference type="GO" id="GO:0005524">
    <property type="term" value="F:ATP binding"/>
    <property type="evidence" value="ECO:0007669"/>
    <property type="project" value="UniProtKB-UniRule"/>
</dbReference>
<feature type="domain" description="PurM-like C-terminal" evidence="16">
    <location>
        <begin position="434"/>
        <end position="590"/>
    </location>
</feature>
<dbReference type="GO" id="GO:0046872">
    <property type="term" value="F:metal ion binding"/>
    <property type="evidence" value="ECO:0007669"/>
    <property type="project" value="UniProtKB-KW"/>
</dbReference>
<feature type="active site" evidence="14">
    <location>
        <position position="1259"/>
    </location>
</feature>
<evidence type="ECO:0000256" key="9">
    <source>
        <dbReference type="ARBA" id="ARBA00022840"/>
    </source>
</evidence>
<comment type="subcellular location">
    <subcellularLocation>
        <location evidence="1 14">Cytoplasm</location>
    </subcellularLocation>
</comment>
<feature type="active site" description="Nucleophile" evidence="14">
    <location>
        <position position="1132"/>
    </location>
</feature>
<comment type="subunit">
    <text evidence="14">Monomer.</text>
</comment>
<evidence type="ECO:0000256" key="15">
    <source>
        <dbReference type="SAM" id="MobiDB-lite"/>
    </source>
</evidence>
<dbReference type="InterPro" id="IPR036604">
    <property type="entry name" value="PurS-like_sf"/>
</dbReference>
<comment type="pathway">
    <text evidence="2 14">Purine metabolism; IMP biosynthesis via de novo pathway; 5-amino-1-(5-phospho-D-ribosyl)imidazole from N(2)-formyl-N(1)-(5-phospho-D-ribosyl)glycinamide: step 1/2.</text>
</comment>
<dbReference type="GO" id="GO:0005737">
    <property type="term" value="C:cytoplasm"/>
    <property type="evidence" value="ECO:0007669"/>
    <property type="project" value="UniProtKB-SubCell"/>
</dbReference>
<dbReference type="InterPro" id="IPR055181">
    <property type="entry name" value="FGAR-AT_PurM_N-like"/>
</dbReference>
<dbReference type="Proteomes" id="UP000054262">
    <property type="component" value="Unassembled WGS sequence"/>
</dbReference>
<dbReference type="EC" id="6.3.5.3" evidence="14"/>
<comment type="function">
    <text evidence="13 14">Phosphoribosylformylglycinamidine synthase involved in the purines biosynthetic pathway. Catalyzes the ATP-dependent conversion of formylglycinamide ribonucleotide (FGAR) and glutamine to yield formylglycinamidine ribonucleotide (FGAM) and glutamate.</text>
</comment>
<evidence type="ECO:0000256" key="2">
    <source>
        <dbReference type="ARBA" id="ARBA00004920"/>
    </source>
</evidence>
<evidence type="ECO:0000256" key="7">
    <source>
        <dbReference type="ARBA" id="ARBA00022741"/>
    </source>
</evidence>
<dbReference type="FunFam" id="3.30.1330.10:FF:000002">
    <property type="entry name" value="Phosphoribosylformylglycinamidine synthase"/>
    <property type="match status" value="1"/>
</dbReference>
<feature type="binding site" evidence="14">
    <location>
        <position position="723"/>
    </location>
    <ligand>
        <name>Mg(2+)</name>
        <dbReference type="ChEBI" id="CHEBI:18420"/>
    </ligand>
</feature>
<keyword evidence="8 14" id="KW-0658">Purine biosynthesis</keyword>
<dbReference type="SUPFAM" id="SSF56042">
    <property type="entry name" value="PurM C-terminal domain-like"/>
    <property type="match status" value="2"/>
</dbReference>
<feature type="binding site" evidence="14">
    <location>
        <position position="887"/>
    </location>
    <ligand>
        <name>ATP</name>
        <dbReference type="ChEBI" id="CHEBI:30616"/>
    </ligand>
</feature>
<dbReference type="Pfam" id="PF02769">
    <property type="entry name" value="AIRS_C"/>
    <property type="match status" value="2"/>
</dbReference>
<evidence type="ECO:0000256" key="1">
    <source>
        <dbReference type="ARBA" id="ARBA00004496"/>
    </source>
</evidence>
<dbReference type="GO" id="GO:0006189">
    <property type="term" value="P:'de novo' IMP biosynthetic process"/>
    <property type="evidence" value="ECO:0007669"/>
    <property type="project" value="UniProtKB-UniRule"/>
</dbReference>